<gene>
    <name evidence="2" type="ORF">AVEN_137557_1</name>
</gene>
<comment type="caution">
    <text evidence="2">The sequence shown here is derived from an EMBL/GenBank/DDBJ whole genome shotgun (WGS) entry which is preliminary data.</text>
</comment>
<name>A0A4Y2U9D2_ARAVE</name>
<dbReference type="EMBL" id="BGPR01034975">
    <property type="protein sequence ID" value="GBO09619.1"/>
    <property type="molecule type" value="Genomic_DNA"/>
</dbReference>
<dbReference type="AlphaFoldDB" id="A0A4Y2U9D2"/>
<organism evidence="2 3">
    <name type="scientific">Araneus ventricosus</name>
    <name type="common">Orbweaver spider</name>
    <name type="synonym">Epeira ventricosa</name>
    <dbReference type="NCBI Taxonomy" id="182803"/>
    <lineage>
        <taxon>Eukaryota</taxon>
        <taxon>Metazoa</taxon>
        <taxon>Ecdysozoa</taxon>
        <taxon>Arthropoda</taxon>
        <taxon>Chelicerata</taxon>
        <taxon>Arachnida</taxon>
        <taxon>Araneae</taxon>
        <taxon>Araneomorphae</taxon>
        <taxon>Entelegynae</taxon>
        <taxon>Araneoidea</taxon>
        <taxon>Araneidae</taxon>
        <taxon>Araneus</taxon>
    </lineage>
</organism>
<reference evidence="2 3" key="1">
    <citation type="journal article" date="2019" name="Sci. Rep.">
        <title>Orb-weaving spider Araneus ventricosus genome elucidates the spidroin gene catalogue.</title>
        <authorList>
            <person name="Kono N."/>
            <person name="Nakamura H."/>
            <person name="Ohtoshi R."/>
            <person name="Moran D.A.P."/>
            <person name="Shinohara A."/>
            <person name="Yoshida Y."/>
            <person name="Fujiwara M."/>
            <person name="Mori M."/>
            <person name="Tomita M."/>
            <person name="Arakawa K."/>
        </authorList>
    </citation>
    <scope>NUCLEOTIDE SEQUENCE [LARGE SCALE GENOMIC DNA]</scope>
</reference>
<proteinExistence type="predicted"/>
<dbReference type="Proteomes" id="UP000499080">
    <property type="component" value="Unassembled WGS sequence"/>
</dbReference>
<protein>
    <submittedName>
        <fullName evidence="2">Uncharacterized protein</fullName>
    </submittedName>
</protein>
<keyword evidence="3" id="KW-1185">Reference proteome</keyword>
<feature type="region of interest" description="Disordered" evidence="1">
    <location>
        <begin position="1"/>
        <end position="49"/>
    </location>
</feature>
<accession>A0A4Y2U9D2</accession>
<evidence type="ECO:0000313" key="2">
    <source>
        <dbReference type="EMBL" id="GBO09619.1"/>
    </source>
</evidence>
<evidence type="ECO:0000313" key="3">
    <source>
        <dbReference type="Proteomes" id="UP000499080"/>
    </source>
</evidence>
<evidence type="ECO:0000256" key="1">
    <source>
        <dbReference type="SAM" id="MobiDB-lite"/>
    </source>
</evidence>
<sequence>MPARHSVPPLQNEGSFAPARYSRPERYGRPRKSTTAPHHARTTQSSEQFASIINHNNARNVRHIWRMPRSQEMASSIKKRQRRTRSSWFVLAFNAHRPTPKTRFEAVMVKQNADIPLLYIMQNQYGINVSAPEINRPEKR</sequence>